<dbReference type="RefSeq" id="WP_074949678.1">
    <property type="nucleotide sequence ID" value="NZ_FPBV01000002.1"/>
</dbReference>
<organism evidence="1 2">
    <name type="scientific">Alicyclobacillus macrosporangiidus</name>
    <dbReference type="NCBI Taxonomy" id="392015"/>
    <lineage>
        <taxon>Bacteria</taxon>
        <taxon>Bacillati</taxon>
        <taxon>Bacillota</taxon>
        <taxon>Bacilli</taxon>
        <taxon>Bacillales</taxon>
        <taxon>Alicyclobacillaceae</taxon>
        <taxon>Alicyclobacillus</taxon>
    </lineage>
</organism>
<evidence type="ECO:0000313" key="1">
    <source>
        <dbReference type="EMBL" id="SFU48692.1"/>
    </source>
</evidence>
<dbReference type="AlphaFoldDB" id="A0A1I7GJL2"/>
<dbReference type="Proteomes" id="UP000183508">
    <property type="component" value="Unassembled WGS sequence"/>
</dbReference>
<sequence length="111" mass="11810">MNDHKWIDTNIIVRAVTGHPPHMAASLPPILNQAANGQVNLIVPSVVVAECVYVLEGLGYSRGQVAFGLRAFFGLEGVTLEEQAVILTKTRPPQAPGFSSGDKAAKAFVLD</sequence>
<proteinExistence type="predicted"/>
<dbReference type="OrthoDB" id="9789052at2"/>
<accession>A0A1I7GJL2</accession>
<reference evidence="2" key="1">
    <citation type="submission" date="2016-10" db="EMBL/GenBank/DDBJ databases">
        <authorList>
            <person name="Varghese N."/>
        </authorList>
    </citation>
    <scope>NUCLEOTIDE SEQUENCE [LARGE SCALE GENOMIC DNA]</scope>
    <source>
        <strain evidence="2">DSM 17980</strain>
    </source>
</reference>
<evidence type="ECO:0000313" key="2">
    <source>
        <dbReference type="Proteomes" id="UP000183508"/>
    </source>
</evidence>
<dbReference type="InterPro" id="IPR029060">
    <property type="entry name" value="PIN-like_dom_sf"/>
</dbReference>
<dbReference type="SUPFAM" id="SSF88723">
    <property type="entry name" value="PIN domain-like"/>
    <property type="match status" value="1"/>
</dbReference>
<keyword evidence="2" id="KW-1185">Reference proteome</keyword>
<protein>
    <recommendedName>
        <fullName evidence="3">PIN domain-containing protein</fullName>
    </recommendedName>
</protein>
<dbReference type="EMBL" id="FPBV01000002">
    <property type="protein sequence ID" value="SFU48692.1"/>
    <property type="molecule type" value="Genomic_DNA"/>
</dbReference>
<name>A0A1I7GJL2_9BACL</name>
<evidence type="ECO:0008006" key="3">
    <source>
        <dbReference type="Google" id="ProtNLM"/>
    </source>
</evidence>
<gene>
    <name evidence="1" type="ORF">SAMN05421543_102250</name>
</gene>